<sequence>MDNNTHNGGSIRRSKRKASSEALKEIRKITRPARASSNGAIQEGESLLNLVLRFCPIFDPSNLCDTRHTIEALFGSVNDLYEVLCTKNTSMTHQIPIELAKAKLIYIALQKMDDEITGLVKARISGLINSITMPSTLSLFHRAVTLFILLQVGFLVRFDNIVAGAAGGKTVSHL</sequence>
<proteinExistence type="predicted"/>
<reference evidence="1" key="1">
    <citation type="submission" date="2022-06" db="EMBL/GenBank/DDBJ databases">
        <title>Phylogenomic reconstructions and comparative analyses of Kickxellomycotina fungi.</title>
        <authorList>
            <person name="Reynolds N.K."/>
            <person name="Stajich J.E."/>
            <person name="Barry K."/>
            <person name="Grigoriev I.V."/>
            <person name="Crous P."/>
            <person name="Smith M.E."/>
        </authorList>
    </citation>
    <scope>NUCLEOTIDE SEQUENCE</scope>
    <source>
        <strain evidence="1">RSA 2271</strain>
    </source>
</reference>
<organism evidence="1 2">
    <name type="scientific">Spiromyces aspiralis</name>
    <dbReference type="NCBI Taxonomy" id="68401"/>
    <lineage>
        <taxon>Eukaryota</taxon>
        <taxon>Fungi</taxon>
        <taxon>Fungi incertae sedis</taxon>
        <taxon>Zoopagomycota</taxon>
        <taxon>Kickxellomycotina</taxon>
        <taxon>Kickxellomycetes</taxon>
        <taxon>Kickxellales</taxon>
        <taxon>Kickxellaceae</taxon>
        <taxon>Spiromyces</taxon>
    </lineage>
</organism>
<dbReference type="EMBL" id="JAMZIH010005557">
    <property type="protein sequence ID" value="KAJ1674986.1"/>
    <property type="molecule type" value="Genomic_DNA"/>
</dbReference>
<evidence type="ECO:0000313" key="1">
    <source>
        <dbReference type="EMBL" id="KAJ1674986.1"/>
    </source>
</evidence>
<gene>
    <name evidence="1" type="ORF">EV182_002163</name>
</gene>
<evidence type="ECO:0000313" key="2">
    <source>
        <dbReference type="Proteomes" id="UP001145114"/>
    </source>
</evidence>
<keyword evidence="2" id="KW-1185">Reference proteome</keyword>
<dbReference type="Proteomes" id="UP001145114">
    <property type="component" value="Unassembled WGS sequence"/>
</dbReference>
<protein>
    <submittedName>
        <fullName evidence="1">Uncharacterized protein</fullName>
    </submittedName>
</protein>
<name>A0ACC1HH65_9FUNG</name>
<accession>A0ACC1HH65</accession>
<comment type="caution">
    <text evidence="1">The sequence shown here is derived from an EMBL/GenBank/DDBJ whole genome shotgun (WGS) entry which is preliminary data.</text>
</comment>